<dbReference type="GO" id="GO:0005886">
    <property type="term" value="C:plasma membrane"/>
    <property type="evidence" value="ECO:0007669"/>
    <property type="project" value="UniProtKB-SubCell"/>
</dbReference>
<gene>
    <name evidence="9" type="ORF">SLU01_21700</name>
</gene>
<dbReference type="Pfam" id="PF00893">
    <property type="entry name" value="Multi_Drug_Res"/>
    <property type="match status" value="1"/>
</dbReference>
<evidence type="ECO:0000313" key="9">
    <source>
        <dbReference type="EMBL" id="GEN83858.1"/>
    </source>
</evidence>
<dbReference type="AlphaFoldDB" id="A0A511Z8T5"/>
<comment type="subcellular location">
    <subcellularLocation>
        <location evidence="1 7">Cell membrane</location>
        <topology evidence="1 7">Multi-pass membrane protein</topology>
    </subcellularLocation>
</comment>
<feature type="transmembrane region" description="Helical" evidence="8">
    <location>
        <begin position="56"/>
        <end position="78"/>
    </location>
</feature>
<dbReference type="RefSeq" id="WP_147058169.1">
    <property type="nucleotide sequence ID" value="NZ_BJYL01000027.1"/>
</dbReference>
<feature type="transmembrane region" description="Helical" evidence="8">
    <location>
        <begin position="6"/>
        <end position="24"/>
    </location>
</feature>
<evidence type="ECO:0000256" key="3">
    <source>
        <dbReference type="ARBA" id="ARBA00022475"/>
    </source>
</evidence>
<keyword evidence="2" id="KW-0813">Transport</keyword>
<keyword evidence="3" id="KW-1003">Cell membrane</keyword>
<dbReference type="GO" id="GO:0022857">
    <property type="term" value="F:transmembrane transporter activity"/>
    <property type="evidence" value="ECO:0007669"/>
    <property type="project" value="InterPro"/>
</dbReference>
<accession>A0A511Z8T5</accession>
<dbReference type="PANTHER" id="PTHR30561">
    <property type="entry name" value="SMR FAMILY PROTON-DEPENDENT DRUG EFFLUX TRANSPORTER SUGE"/>
    <property type="match status" value="1"/>
</dbReference>
<dbReference type="Gene3D" id="1.10.3730.20">
    <property type="match status" value="1"/>
</dbReference>
<evidence type="ECO:0000256" key="6">
    <source>
        <dbReference type="ARBA" id="ARBA00023136"/>
    </source>
</evidence>
<dbReference type="InterPro" id="IPR045324">
    <property type="entry name" value="Small_multidrug_res"/>
</dbReference>
<keyword evidence="6 8" id="KW-0472">Membrane</keyword>
<comment type="caution">
    <text evidence="9">The sequence shown here is derived from an EMBL/GenBank/DDBJ whole genome shotgun (WGS) entry which is preliminary data.</text>
</comment>
<dbReference type="InterPro" id="IPR000390">
    <property type="entry name" value="Small_drug/metabolite_transptr"/>
</dbReference>
<dbReference type="Proteomes" id="UP000321901">
    <property type="component" value="Unassembled WGS sequence"/>
</dbReference>
<proteinExistence type="inferred from homology"/>
<evidence type="ECO:0000256" key="8">
    <source>
        <dbReference type="SAM" id="Phobius"/>
    </source>
</evidence>
<protein>
    <submittedName>
        <fullName evidence="9">QacE family quaternary ammonium compound efflux SMR transporter</fullName>
    </submittedName>
</protein>
<evidence type="ECO:0000313" key="10">
    <source>
        <dbReference type="Proteomes" id="UP000321901"/>
    </source>
</evidence>
<comment type="similarity">
    <text evidence="7">Belongs to the drug/metabolite transporter (DMT) superfamily. Small multidrug resistance (SMR) (TC 2.A.7.1) family.</text>
</comment>
<evidence type="ECO:0000256" key="4">
    <source>
        <dbReference type="ARBA" id="ARBA00022692"/>
    </source>
</evidence>
<dbReference type="InterPro" id="IPR037185">
    <property type="entry name" value="EmrE-like"/>
</dbReference>
<reference evidence="9 10" key="1">
    <citation type="submission" date="2019-07" db="EMBL/GenBank/DDBJ databases">
        <title>Whole genome shotgun sequence of Sporosarcina luteola NBRC 105378.</title>
        <authorList>
            <person name="Hosoyama A."/>
            <person name="Uohara A."/>
            <person name="Ohji S."/>
            <person name="Ichikawa N."/>
        </authorList>
    </citation>
    <scope>NUCLEOTIDE SEQUENCE [LARGE SCALE GENOMIC DNA]</scope>
    <source>
        <strain evidence="9 10">NBRC 105378</strain>
    </source>
</reference>
<dbReference type="EMBL" id="BJYL01000027">
    <property type="protein sequence ID" value="GEN83858.1"/>
    <property type="molecule type" value="Genomic_DNA"/>
</dbReference>
<keyword evidence="4 7" id="KW-0812">Transmembrane</keyword>
<dbReference type="SUPFAM" id="SSF103481">
    <property type="entry name" value="Multidrug resistance efflux transporter EmrE"/>
    <property type="match status" value="1"/>
</dbReference>
<feature type="transmembrane region" description="Helical" evidence="8">
    <location>
        <begin position="87"/>
        <end position="103"/>
    </location>
</feature>
<evidence type="ECO:0000256" key="2">
    <source>
        <dbReference type="ARBA" id="ARBA00022448"/>
    </source>
</evidence>
<organism evidence="9 10">
    <name type="scientific">Sporosarcina luteola</name>
    <dbReference type="NCBI Taxonomy" id="582850"/>
    <lineage>
        <taxon>Bacteria</taxon>
        <taxon>Bacillati</taxon>
        <taxon>Bacillota</taxon>
        <taxon>Bacilli</taxon>
        <taxon>Bacillales</taxon>
        <taxon>Caryophanaceae</taxon>
        <taxon>Sporosarcina</taxon>
    </lineage>
</organism>
<name>A0A511Z8T5_9BACL</name>
<keyword evidence="5 8" id="KW-1133">Transmembrane helix</keyword>
<dbReference type="FunFam" id="1.10.3730.20:FF:000001">
    <property type="entry name" value="Quaternary ammonium compound resistance transporter SugE"/>
    <property type="match status" value="1"/>
</dbReference>
<evidence type="ECO:0000256" key="7">
    <source>
        <dbReference type="RuleBase" id="RU003942"/>
    </source>
</evidence>
<sequence length="104" mass="11469">MAWVYLVIASLGEIFGVMSINLYLQKRSWQRLLLIVATFSVGFYFLSLAMRDIPMGTAYAIWTGLGAVGAVLMGILFFKEVAGWKRILFLCLIIGGAVGLKLFG</sequence>
<keyword evidence="10" id="KW-1185">Reference proteome</keyword>
<dbReference type="PANTHER" id="PTHR30561:SF0">
    <property type="entry name" value="GUANIDINIUM EXPORTER"/>
    <property type="match status" value="1"/>
</dbReference>
<feature type="transmembrane region" description="Helical" evidence="8">
    <location>
        <begin position="31"/>
        <end position="50"/>
    </location>
</feature>
<evidence type="ECO:0000256" key="1">
    <source>
        <dbReference type="ARBA" id="ARBA00004651"/>
    </source>
</evidence>
<evidence type="ECO:0000256" key="5">
    <source>
        <dbReference type="ARBA" id="ARBA00022989"/>
    </source>
</evidence>
<dbReference type="OrthoDB" id="21828at2"/>